<keyword evidence="3" id="KW-1185">Reference proteome</keyword>
<evidence type="ECO:0000313" key="2">
    <source>
        <dbReference type="EMBL" id="GFT89115.1"/>
    </source>
</evidence>
<organism evidence="2 3">
    <name type="scientific">Nephila pilipes</name>
    <name type="common">Giant wood spider</name>
    <name type="synonym">Nephila maculata</name>
    <dbReference type="NCBI Taxonomy" id="299642"/>
    <lineage>
        <taxon>Eukaryota</taxon>
        <taxon>Metazoa</taxon>
        <taxon>Ecdysozoa</taxon>
        <taxon>Arthropoda</taxon>
        <taxon>Chelicerata</taxon>
        <taxon>Arachnida</taxon>
        <taxon>Araneae</taxon>
        <taxon>Araneomorphae</taxon>
        <taxon>Entelegynae</taxon>
        <taxon>Araneoidea</taxon>
        <taxon>Nephilidae</taxon>
        <taxon>Nephila</taxon>
    </lineage>
</organism>
<protein>
    <submittedName>
        <fullName evidence="2">Uncharacterized protein</fullName>
    </submittedName>
</protein>
<feature type="region of interest" description="Disordered" evidence="1">
    <location>
        <begin position="1"/>
        <end position="33"/>
    </location>
</feature>
<accession>A0A8X6U8I1</accession>
<name>A0A8X6U8I1_NEPPI</name>
<dbReference type="AlphaFoldDB" id="A0A8X6U8I1"/>
<proteinExistence type="predicted"/>
<reference evidence="2" key="1">
    <citation type="submission" date="2020-08" db="EMBL/GenBank/DDBJ databases">
        <title>Multicomponent nature underlies the extraordinary mechanical properties of spider dragline silk.</title>
        <authorList>
            <person name="Kono N."/>
            <person name="Nakamura H."/>
            <person name="Mori M."/>
            <person name="Yoshida Y."/>
            <person name="Ohtoshi R."/>
            <person name="Malay A.D."/>
            <person name="Moran D.A.P."/>
            <person name="Tomita M."/>
            <person name="Numata K."/>
            <person name="Arakawa K."/>
        </authorList>
    </citation>
    <scope>NUCLEOTIDE SEQUENCE</scope>
</reference>
<comment type="caution">
    <text evidence="2">The sequence shown here is derived from an EMBL/GenBank/DDBJ whole genome shotgun (WGS) entry which is preliminary data.</text>
</comment>
<evidence type="ECO:0000256" key="1">
    <source>
        <dbReference type="SAM" id="MobiDB-lite"/>
    </source>
</evidence>
<evidence type="ECO:0000313" key="3">
    <source>
        <dbReference type="Proteomes" id="UP000887013"/>
    </source>
</evidence>
<dbReference type="EMBL" id="BMAW01120398">
    <property type="protein sequence ID" value="GFT89115.1"/>
    <property type="molecule type" value="Genomic_DNA"/>
</dbReference>
<gene>
    <name evidence="2" type="ORF">NPIL_273041</name>
</gene>
<dbReference type="Proteomes" id="UP000887013">
    <property type="component" value="Unassembled WGS sequence"/>
</dbReference>
<sequence length="75" mass="8842">MRYNRDNQRHMRKSTSQILSHGKISNKEENPVPTSVPCLWNKTSKKVDPISIAFMNFCRKRKCLKKTFKKISFAI</sequence>